<dbReference type="SMART" id="SM00587">
    <property type="entry name" value="CHK"/>
    <property type="match status" value="1"/>
</dbReference>
<dbReference type="InterPro" id="IPR052961">
    <property type="entry name" value="Oxido-Kinase-like_Enzymes"/>
</dbReference>
<dbReference type="OrthoDB" id="5915577at2759"/>
<evidence type="ECO:0000313" key="2">
    <source>
        <dbReference type="EMBL" id="CAB3397784.1"/>
    </source>
</evidence>
<dbReference type="AlphaFoldDB" id="A0A8S1EE41"/>
<feature type="domain" description="CHK kinase-like" evidence="1">
    <location>
        <begin position="162"/>
        <end position="349"/>
    </location>
</feature>
<proteinExistence type="predicted"/>
<evidence type="ECO:0000313" key="3">
    <source>
        <dbReference type="Proteomes" id="UP000494206"/>
    </source>
</evidence>
<evidence type="ECO:0000259" key="1">
    <source>
        <dbReference type="SMART" id="SM00587"/>
    </source>
</evidence>
<accession>A0A8S1EE41</accession>
<dbReference type="EMBL" id="CADEPM010000001">
    <property type="protein sequence ID" value="CAB3397784.1"/>
    <property type="molecule type" value="Genomic_DNA"/>
</dbReference>
<organism evidence="2 3">
    <name type="scientific">Caenorhabditis bovis</name>
    <dbReference type="NCBI Taxonomy" id="2654633"/>
    <lineage>
        <taxon>Eukaryota</taxon>
        <taxon>Metazoa</taxon>
        <taxon>Ecdysozoa</taxon>
        <taxon>Nematoda</taxon>
        <taxon>Chromadorea</taxon>
        <taxon>Rhabditida</taxon>
        <taxon>Rhabditina</taxon>
        <taxon>Rhabditomorpha</taxon>
        <taxon>Rhabditoidea</taxon>
        <taxon>Rhabditidae</taxon>
        <taxon>Peloderinae</taxon>
        <taxon>Caenorhabditis</taxon>
    </lineage>
</organism>
<keyword evidence="3" id="KW-1185">Reference proteome</keyword>
<dbReference type="Pfam" id="PF07914">
    <property type="entry name" value="DUF1679"/>
    <property type="match status" value="1"/>
</dbReference>
<dbReference type="Proteomes" id="UP000494206">
    <property type="component" value="Unassembled WGS sequence"/>
</dbReference>
<comment type="caution">
    <text evidence="2">The sequence shown here is derived from an EMBL/GenBank/DDBJ whole genome shotgun (WGS) entry which is preliminary data.</text>
</comment>
<reference evidence="2 3" key="1">
    <citation type="submission" date="2020-04" db="EMBL/GenBank/DDBJ databases">
        <authorList>
            <person name="Laetsch R D."/>
            <person name="Stevens L."/>
            <person name="Kumar S."/>
            <person name="Blaxter L. M."/>
        </authorList>
    </citation>
    <scope>NUCLEOTIDE SEQUENCE [LARGE SCALE GENOMIC DNA]</scope>
</reference>
<dbReference type="PANTHER" id="PTHR23020:SF9">
    <property type="entry name" value="CHK KINASE-LIKE DOMAIN-CONTAINING PROTEIN"/>
    <property type="match status" value="1"/>
</dbReference>
<name>A0A8S1EE41_9PELO</name>
<dbReference type="InterPro" id="IPR011009">
    <property type="entry name" value="Kinase-like_dom_sf"/>
</dbReference>
<dbReference type="PANTHER" id="PTHR23020">
    <property type="entry name" value="UNCHARACTERIZED NUCLEAR HORMONE RECEPTOR-RELATED"/>
    <property type="match status" value="1"/>
</dbReference>
<dbReference type="Gene3D" id="3.90.1200.10">
    <property type="match status" value="1"/>
</dbReference>
<sequence length="423" mass="48847">MTPETKEISILDPGNGMFNTHVYLEDVQKVIKEQLSTEAQLGENTKYTVIGDGNGFMSRVILVDADWTVPDEKLPKRFVLKISSVLHIQTMIENMVKANPETFSPELEAQLWALFENESKMLHNREVAVYKLLEKWNRKTDLLHPDMYFSVKFDEKNPLKGFMGMELVESAKTRHIYENLKPEDLYPVLKTLATLQSLSLTMADEEVKSIEGYTFKKLMGSILDDNGIKNIFLSTIAIDKCLTEKCEKMMEIGVKLIDVDMTDNLNEEVGIEKNVLVHGDLWTANLLFVNKNGVEVIDKVIDYQLVHMGNPAEDLVRLFLSSLSGADAKNRWEELLEKFYEYLKEEMQGNKMPYTLEQLKQSYKLFYTSAGIVMFQMFGPVAQQKFSYLDPSEAEKYRGVLIEKADHLLDEMDKYYNYRINRK</sequence>
<gene>
    <name evidence="2" type="ORF">CBOVIS_LOCUS1147</name>
</gene>
<dbReference type="InterPro" id="IPR015897">
    <property type="entry name" value="CHK_kinase-like"/>
</dbReference>
<dbReference type="InterPro" id="IPR012877">
    <property type="entry name" value="Dhs-27"/>
</dbReference>
<dbReference type="SUPFAM" id="SSF56112">
    <property type="entry name" value="Protein kinase-like (PK-like)"/>
    <property type="match status" value="1"/>
</dbReference>
<protein>
    <recommendedName>
        <fullName evidence="1">CHK kinase-like domain-containing protein</fullName>
    </recommendedName>
</protein>